<evidence type="ECO:0000256" key="3">
    <source>
        <dbReference type="ARBA" id="ARBA00022475"/>
    </source>
</evidence>
<evidence type="ECO:0000256" key="16">
    <source>
        <dbReference type="ARBA" id="ARBA00023303"/>
    </source>
</evidence>
<dbReference type="FunFam" id="1.20.120.350:FF:000035">
    <property type="entry name" value="Calcium-activated potassium channel slowpoke"/>
    <property type="match status" value="1"/>
</dbReference>
<feature type="transmembrane region" description="Helical" evidence="20">
    <location>
        <begin position="192"/>
        <end position="211"/>
    </location>
</feature>
<dbReference type="GO" id="GO:0034702">
    <property type="term" value="C:monoatomic ion channel complex"/>
    <property type="evidence" value="ECO:0007669"/>
    <property type="project" value="UniProtKB-KW"/>
</dbReference>
<dbReference type="GO" id="GO:0046872">
    <property type="term" value="F:metal ion binding"/>
    <property type="evidence" value="ECO:0007669"/>
    <property type="project" value="UniProtKB-KW"/>
</dbReference>
<dbReference type="Gene3D" id="1.10.287.70">
    <property type="match status" value="1"/>
</dbReference>
<evidence type="ECO:0000313" key="25">
    <source>
        <dbReference type="Proteomes" id="UP000478052"/>
    </source>
</evidence>
<feature type="transmembrane region" description="Helical" evidence="20">
    <location>
        <begin position="35"/>
        <end position="52"/>
    </location>
</feature>
<evidence type="ECO:0000313" key="24">
    <source>
        <dbReference type="EMBL" id="KAF0772767.1"/>
    </source>
</evidence>
<keyword evidence="10" id="KW-0460">Magnesium</keyword>
<dbReference type="Pfam" id="PF00520">
    <property type="entry name" value="Ion_trans"/>
    <property type="match status" value="1"/>
</dbReference>
<dbReference type="AlphaFoldDB" id="A0A6G0ZNU6"/>
<feature type="domain" description="Calcium-activated potassium channel BK alpha subunit" evidence="22">
    <location>
        <begin position="378"/>
        <end position="418"/>
    </location>
</feature>
<dbReference type="GO" id="GO:0009410">
    <property type="term" value="P:response to xenobiotic stimulus"/>
    <property type="evidence" value="ECO:0007669"/>
    <property type="project" value="UniProtKB-ARBA"/>
</dbReference>
<keyword evidence="3" id="KW-1003">Cell membrane</keyword>
<keyword evidence="15 20" id="KW-0472">Membrane</keyword>
<gene>
    <name evidence="24" type="ORF">FWK35_00010447</name>
</gene>
<evidence type="ECO:0000256" key="14">
    <source>
        <dbReference type="ARBA" id="ARBA00023065"/>
    </source>
</evidence>
<comment type="similarity">
    <text evidence="19">Belongs to the potassium channel family. Calcium-activated (TC 1.A.1.3) subfamily. Slo sub-subfamily.</text>
</comment>
<protein>
    <recommendedName>
        <fullName evidence="17">BK channel</fullName>
    </recommendedName>
    <alternativeName>
        <fullName evidence="18">Maxi K channel</fullName>
    </alternativeName>
</protein>
<keyword evidence="6 20" id="KW-0812">Transmembrane</keyword>
<evidence type="ECO:0000256" key="2">
    <source>
        <dbReference type="ARBA" id="ARBA00022448"/>
    </source>
</evidence>
<dbReference type="OrthoDB" id="10035564at2759"/>
<reference evidence="24 25" key="1">
    <citation type="submission" date="2019-08" db="EMBL/GenBank/DDBJ databases">
        <title>Whole genome of Aphis craccivora.</title>
        <authorList>
            <person name="Voronova N.V."/>
            <person name="Shulinski R.S."/>
            <person name="Bandarenka Y.V."/>
            <person name="Zhorov D.G."/>
            <person name="Warner D."/>
        </authorList>
    </citation>
    <scope>NUCLEOTIDE SEQUENCE [LARGE SCALE GENOMIC DNA]</scope>
    <source>
        <strain evidence="24">180601</strain>
        <tissue evidence="24">Whole Body</tissue>
    </source>
</reference>
<evidence type="ECO:0000256" key="11">
    <source>
        <dbReference type="ARBA" id="ARBA00022882"/>
    </source>
</evidence>
<evidence type="ECO:0000256" key="6">
    <source>
        <dbReference type="ARBA" id="ARBA00022692"/>
    </source>
</evidence>
<keyword evidence="5" id="KW-0597">Phosphoprotein</keyword>
<evidence type="ECO:0000256" key="4">
    <source>
        <dbReference type="ARBA" id="ARBA00022538"/>
    </source>
</evidence>
<feature type="transmembrane region" description="Helical" evidence="20">
    <location>
        <begin position="223"/>
        <end position="243"/>
    </location>
</feature>
<evidence type="ECO:0000259" key="22">
    <source>
        <dbReference type="Pfam" id="PF03493"/>
    </source>
</evidence>
<name>A0A6G0ZNU6_APHCR</name>
<dbReference type="SUPFAM" id="SSF81324">
    <property type="entry name" value="Voltage-gated potassium channels"/>
    <property type="match status" value="1"/>
</dbReference>
<sequence>MFVFRGKFEGSVMYRMIASRLNVTIYYHSESNNKIVVLVFILSIASLIIYFIDASNEEVERCQKWSHNVTQQVDLAFNIFFMVYYFIRFIAASDKLWFMLEMYSFVDYFTIPPSFLSIYLGRTWIGLRFLRALRLMTVPDILQYLNILKTSSSIRLAQLVSIFISVWLTAAGIIHLLENSGDPFEFQNQQRLSYWTCVYFLIVTMSTVGYGDVFCQTILGRTFLVFFLLVGLAIFASSIPEIIELVGSRSKFGGEFRREHGKRHIVVCGHITYESVSHFLKDFLHEDREDVDVEVVFLHRKPPDLELEGLFKRHFTTVEFFQGSIMNPIDLQRVKVHEADACLVLANKYCQDPDAEDAANIMRAYLLNIPSWDWKQGDDVICLAELKLGFIAQSCLAPGFSTMMANLFAMRSFKTVSHSKPVRLSLLENTSLTLVARTRSPEHEVRRGTGCYTNVAERLSARYRHGDVYRNAEPDIHWHASRDVIERLIPCIVPVKSVEFGVFQSPDTQAWQNDYLQGTGCEMYTETLSPSFTGMTFPQASELCFTKLKLLLLAIEIKGEDGRDSKISINPRGSKIQASTQGFFIAQSADEVKRAWYYCKACHEEIRDETLIKKCKCKNCEYHSR</sequence>
<dbReference type="EMBL" id="VUJU01000138">
    <property type="protein sequence ID" value="KAF0772767.1"/>
    <property type="molecule type" value="Genomic_DNA"/>
</dbReference>
<keyword evidence="12" id="KW-0630">Potassium</keyword>
<dbReference type="PANTHER" id="PTHR10027">
    <property type="entry name" value="CALCIUM-ACTIVATED POTASSIUM CHANNEL ALPHA CHAIN"/>
    <property type="match status" value="1"/>
</dbReference>
<dbReference type="Proteomes" id="UP000478052">
    <property type="component" value="Unassembled WGS sequence"/>
</dbReference>
<dbReference type="FunFam" id="3.40.50.720:FF:000005">
    <property type="entry name" value="calcium-activated potassium channel subunit alpha-1 isoform X6"/>
    <property type="match status" value="1"/>
</dbReference>
<evidence type="ECO:0000256" key="7">
    <source>
        <dbReference type="ARBA" id="ARBA00022723"/>
    </source>
</evidence>
<organism evidence="24 25">
    <name type="scientific">Aphis craccivora</name>
    <name type="common">Cowpea aphid</name>
    <dbReference type="NCBI Taxonomy" id="307492"/>
    <lineage>
        <taxon>Eukaryota</taxon>
        <taxon>Metazoa</taxon>
        <taxon>Ecdysozoa</taxon>
        <taxon>Arthropoda</taxon>
        <taxon>Hexapoda</taxon>
        <taxon>Insecta</taxon>
        <taxon>Pterygota</taxon>
        <taxon>Neoptera</taxon>
        <taxon>Paraneoptera</taxon>
        <taxon>Hemiptera</taxon>
        <taxon>Sternorrhyncha</taxon>
        <taxon>Aphidomorpha</taxon>
        <taxon>Aphidoidea</taxon>
        <taxon>Aphididae</taxon>
        <taxon>Aphidini</taxon>
        <taxon>Aphis</taxon>
        <taxon>Aphis</taxon>
    </lineage>
</organism>
<evidence type="ECO:0000256" key="18">
    <source>
        <dbReference type="ARBA" id="ARBA00031999"/>
    </source>
</evidence>
<keyword evidence="8" id="KW-0631">Potassium channel</keyword>
<proteinExistence type="inferred from homology"/>
<accession>A0A6G0ZNU6</accession>
<evidence type="ECO:0000256" key="13">
    <source>
        <dbReference type="ARBA" id="ARBA00022989"/>
    </source>
</evidence>
<dbReference type="PRINTS" id="PR01449">
    <property type="entry name" value="BKCHANNELA"/>
</dbReference>
<comment type="caution">
    <text evidence="24">The sequence shown here is derived from an EMBL/GenBank/DDBJ whole genome shotgun (WGS) entry which is preliminary data.</text>
</comment>
<dbReference type="InterPro" id="IPR003929">
    <property type="entry name" value="K_chnl_BK_asu"/>
</dbReference>
<keyword evidence="4" id="KW-0633">Potassium transport</keyword>
<evidence type="ECO:0000256" key="15">
    <source>
        <dbReference type="ARBA" id="ARBA00023136"/>
    </source>
</evidence>
<dbReference type="GO" id="GO:0045211">
    <property type="term" value="C:postsynaptic membrane"/>
    <property type="evidence" value="ECO:0007669"/>
    <property type="project" value="TreeGrafter"/>
</dbReference>
<dbReference type="InterPro" id="IPR003148">
    <property type="entry name" value="RCK_N"/>
</dbReference>
<evidence type="ECO:0000259" key="21">
    <source>
        <dbReference type="Pfam" id="PF00520"/>
    </source>
</evidence>
<dbReference type="PRINTS" id="PR00169">
    <property type="entry name" value="KCHANNEL"/>
</dbReference>
<feature type="domain" description="RCK N-terminal" evidence="23">
    <location>
        <begin position="261"/>
        <end position="365"/>
    </location>
</feature>
<keyword evidence="2" id="KW-0813">Transport</keyword>
<dbReference type="GO" id="GO:0050804">
    <property type="term" value="P:modulation of chemical synaptic transmission"/>
    <property type="evidence" value="ECO:0007669"/>
    <property type="project" value="UniProtKB-ARBA"/>
</dbReference>
<evidence type="ECO:0000256" key="1">
    <source>
        <dbReference type="ARBA" id="ARBA00004651"/>
    </source>
</evidence>
<evidence type="ECO:0000259" key="23">
    <source>
        <dbReference type="Pfam" id="PF22614"/>
    </source>
</evidence>
<keyword evidence="7" id="KW-0479">Metal-binding</keyword>
<evidence type="ECO:0000256" key="5">
    <source>
        <dbReference type="ARBA" id="ARBA00022553"/>
    </source>
</evidence>
<evidence type="ECO:0000256" key="12">
    <source>
        <dbReference type="ARBA" id="ARBA00022958"/>
    </source>
</evidence>
<comment type="subcellular location">
    <subcellularLocation>
        <location evidence="1">Cell membrane</location>
        <topology evidence="1">Multi-pass membrane protein</topology>
    </subcellularLocation>
</comment>
<evidence type="ECO:0000256" key="20">
    <source>
        <dbReference type="SAM" id="Phobius"/>
    </source>
</evidence>
<dbReference type="Pfam" id="PF03493">
    <property type="entry name" value="BK_channel_a"/>
    <property type="match status" value="2"/>
</dbReference>
<feature type="transmembrane region" description="Helical" evidence="20">
    <location>
        <begin position="156"/>
        <end position="177"/>
    </location>
</feature>
<dbReference type="InterPro" id="IPR005821">
    <property type="entry name" value="Ion_trans_dom"/>
</dbReference>
<dbReference type="InterPro" id="IPR047871">
    <property type="entry name" value="K_chnl_Slo-like"/>
</dbReference>
<keyword evidence="13 20" id="KW-1133">Transmembrane helix</keyword>
<keyword evidence="11" id="KW-0851">Voltage-gated channel</keyword>
<evidence type="ECO:0000256" key="17">
    <source>
        <dbReference type="ARBA" id="ARBA00029579"/>
    </source>
</evidence>
<keyword evidence="14" id="KW-0406">Ion transport</keyword>
<evidence type="ECO:0000256" key="10">
    <source>
        <dbReference type="ARBA" id="ARBA00022842"/>
    </source>
</evidence>
<keyword evidence="9" id="KW-0106">Calcium</keyword>
<dbReference type="PANTHER" id="PTHR10027:SF33">
    <property type="entry name" value="CALCIUM-ACTIVATED POTASSIUM CHANNEL SUBUNIT ALPHA-1-RELATED"/>
    <property type="match status" value="1"/>
</dbReference>
<evidence type="ECO:0000256" key="9">
    <source>
        <dbReference type="ARBA" id="ARBA00022837"/>
    </source>
</evidence>
<keyword evidence="25" id="KW-1185">Reference proteome</keyword>
<feature type="transmembrane region" description="Helical" evidence="20">
    <location>
        <begin position="111"/>
        <end position="130"/>
    </location>
</feature>
<feature type="domain" description="Ion transport" evidence="21">
    <location>
        <begin position="37"/>
        <end position="246"/>
    </location>
</feature>
<evidence type="ECO:0000256" key="19">
    <source>
        <dbReference type="ARBA" id="ARBA00060897"/>
    </source>
</evidence>
<dbReference type="GO" id="GO:0060072">
    <property type="term" value="F:large conductance calcium-activated potassium channel activity"/>
    <property type="evidence" value="ECO:0007669"/>
    <property type="project" value="TreeGrafter"/>
</dbReference>
<dbReference type="FunFam" id="1.10.287.70:FF:000015">
    <property type="entry name" value="Calcium-activated potassium channel subunit alpha-1 isoform X7"/>
    <property type="match status" value="1"/>
</dbReference>
<keyword evidence="16 24" id="KW-0407">Ion channel</keyword>
<feature type="domain" description="Calcium-activated potassium channel BK alpha subunit" evidence="22">
    <location>
        <begin position="505"/>
        <end position="555"/>
    </location>
</feature>
<feature type="transmembrane region" description="Helical" evidence="20">
    <location>
        <begin position="73"/>
        <end position="91"/>
    </location>
</feature>
<evidence type="ECO:0000256" key="8">
    <source>
        <dbReference type="ARBA" id="ARBA00022826"/>
    </source>
</evidence>
<dbReference type="Gene3D" id="3.40.50.720">
    <property type="entry name" value="NAD(P)-binding Rossmann-like Domain"/>
    <property type="match status" value="1"/>
</dbReference>
<dbReference type="Pfam" id="PF22614">
    <property type="entry name" value="Slo-like_RCK"/>
    <property type="match status" value="1"/>
</dbReference>